<protein>
    <submittedName>
        <fullName evidence="1">Uncharacterized protein</fullName>
    </submittedName>
</protein>
<proteinExistence type="predicted"/>
<name>A0ACB9S1M5_9MYRT</name>
<evidence type="ECO:0000313" key="2">
    <source>
        <dbReference type="Proteomes" id="UP001057402"/>
    </source>
</evidence>
<accession>A0ACB9S1M5</accession>
<gene>
    <name evidence="1" type="ORF">MLD38_002729</name>
</gene>
<sequence length="424" mass="46701">MAAATSNAQPNPQQTQQFLSTMLSQRGPNSLPYAEDTKWLIRQHLLSLLSAFPSLSPSVSSFTHNDGRSLPLLQAHGTIPMPFQGLTYNLPLSIWLLESYPRHPPLVYLNPTRDMIIKRPHPHVTPSGLVSLPYLQNWVYPSSNLVDLARNLSSTFSRDPPLYSQRRPASPPIPNPNPSPSPNSTPVSSNSGRNDSFSYPGPRPAIPPRSYPPSPYSHAASGSGSGDVGRVPEDAAELFRRNAVGKLVEAGHGDVAAMRKAREAEMEGLLRVQGVLKRREEELGRGVSDMVDEKEGLEQMLQVVLMNCDVLDSWLRDNEVKAAASKKGGSKGDAELDESFECSDGLSKQMLECTTLDLAIEDTIYSLDKAAQEGVVPFDQYLRSVRLLSREQFFHRATGIKVRAVQMQAQVAHMAARVQQHYVS</sequence>
<organism evidence="1 2">
    <name type="scientific">Melastoma candidum</name>
    <dbReference type="NCBI Taxonomy" id="119954"/>
    <lineage>
        <taxon>Eukaryota</taxon>
        <taxon>Viridiplantae</taxon>
        <taxon>Streptophyta</taxon>
        <taxon>Embryophyta</taxon>
        <taxon>Tracheophyta</taxon>
        <taxon>Spermatophyta</taxon>
        <taxon>Magnoliopsida</taxon>
        <taxon>eudicotyledons</taxon>
        <taxon>Gunneridae</taxon>
        <taxon>Pentapetalae</taxon>
        <taxon>rosids</taxon>
        <taxon>malvids</taxon>
        <taxon>Myrtales</taxon>
        <taxon>Melastomataceae</taxon>
        <taxon>Melastomatoideae</taxon>
        <taxon>Melastomateae</taxon>
        <taxon>Melastoma</taxon>
    </lineage>
</organism>
<dbReference type="EMBL" id="CM042881">
    <property type="protein sequence ID" value="KAI4384602.1"/>
    <property type="molecule type" value="Genomic_DNA"/>
</dbReference>
<reference evidence="2" key="1">
    <citation type="journal article" date="2023" name="Front. Plant Sci.">
        <title>Chromosomal-level genome assembly of Melastoma candidum provides insights into trichome evolution.</title>
        <authorList>
            <person name="Zhong Y."/>
            <person name="Wu W."/>
            <person name="Sun C."/>
            <person name="Zou P."/>
            <person name="Liu Y."/>
            <person name="Dai S."/>
            <person name="Zhou R."/>
        </authorList>
    </citation>
    <scope>NUCLEOTIDE SEQUENCE [LARGE SCALE GENOMIC DNA]</scope>
</reference>
<evidence type="ECO:0000313" key="1">
    <source>
        <dbReference type="EMBL" id="KAI4384602.1"/>
    </source>
</evidence>
<dbReference type="Proteomes" id="UP001057402">
    <property type="component" value="Chromosome 2"/>
</dbReference>
<comment type="caution">
    <text evidence="1">The sequence shown here is derived from an EMBL/GenBank/DDBJ whole genome shotgun (WGS) entry which is preliminary data.</text>
</comment>
<keyword evidence="2" id="KW-1185">Reference proteome</keyword>